<dbReference type="Proteomes" id="UP001447516">
    <property type="component" value="Unassembled WGS sequence"/>
</dbReference>
<dbReference type="InterPro" id="IPR000073">
    <property type="entry name" value="AB_hydrolase_1"/>
</dbReference>
<sequence length="269" mass="28442">MSLDTPAANAAVTFDSGGETLLGVLHLPAGAGPHPIVVLLHGFPGHERNFDLAQDLRRAGYASLVFHYRGSWGVGGTWSWGNALEDAARVAAAVRDREFAAAHRLDRDRLALAGHSFGGFAALTTAAADPSVTAVASVSAFDFGRVGVACRRDDTLRAAYVEGFGEDLLPLKGTGGEALVEEMVSAGEAWSLAGLAPRLADRPVLLVGTAGRDTVTPAAEHHEPVVAAYAAHPVPLLEHRVFVTDHALSDHRLELAETLRDFLDRHLGR</sequence>
<comment type="similarity">
    <text evidence="2">Belongs to the AB hydrolase superfamily. FUS2 hydrolase family.</text>
</comment>
<reference evidence="4 5" key="1">
    <citation type="submission" date="2024-05" db="EMBL/GenBank/DDBJ databases">
        <title>Microbispora sp.ZYX-F-249.</title>
        <authorList>
            <person name="Xie H."/>
        </authorList>
    </citation>
    <scope>NUCLEOTIDE SEQUENCE [LARGE SCALE GENOMIC DNA]</scope>
    <source>
        <strain evidence="4 5">ZYX-F-249</strain>
    </source>
</reference>
<keyword evidence="5" id="KW-1185">Reference proteome</keyword>
<comment type="caution">
    <text evidence="4">The sequence shown here is derived from an EMBL/GenBank/DDBJ whole genome shotgun (WGS) entry which is preliminary data.</text>
</comment>
<dbReference type="GO" id="GO:0016787">
    <property type="term" value="F:hydrolase activity"/>
    <property type="evidence" value="ECO:0007669"/>
    <property type="project" value="UniProtKB-KW"/>
</dbReference>
<dbReference type="PANTHER" id="PTHR22946">
    <property type="entry name" value="DIENELACTONE HYDROLASE DOMAIN-CONTAINING PROTEIN-RELATED"/>
    <property type="match status" value="1"/>
</dbReference>
<gene>
    <name evidence="4" type="ORF">AAH991_23995</name>
</gene>
<evidence type="ECO:0000256" key="2">
    <source>
        <dbReference type="ARBA" id="ARBA00038115"/>
    </source>
</evidence>
<dbReference type="InterPro" id="IPR029058">
    <property type="entry name" value="AB_hydrolase_fold"/>
</dbReference>
<protein>
    <submittedName>
        <fullName evidence="4">Alpha/beta fold hydrolase</fullName>
    </submittedName>
</protein>
<accession>A0ABV0AV65</accession>
<keyword evidence="1 4" id="KW-0378">Hydrolase</keyword>
<dbReference type="Pfam" id="PF00561">
    <property type="entry name" value="Abhydrolase_1"/>
    <property type="match status" value="1"/>
</dbReference>
<dbReference type="SUPFAM" id="SSF53474">
    <property type="entry name" value="alpha/beta-Hydrolases"/>
    <property type="match status" value="1"/>
</dbReference>
<dbReference type="RefSeq" id="WP_346228145.1">
    <property type="nucleotide sequence ID" value="NZ_JBDJAW010000021.1"/>
</dbReference>
<evidence type="ECO:0000259" key="3">
    <source>
        <dbReference type="Pfam" id="PF00561"/>
    </source>
</evidence>
<evidence type="ECO:0000313" key="5">
    <source>
        <dbReference type="Proteomes" id="UP001447516"/>
    </source>
</evidence>
<name>A0ABV0AV65_9ACTN</name>
<dbReference type="InterPro" id="IPR050261">
    <property type="entry name" value="FrsA_esterase"/>
</dbReference>
<organism evidence="4 5">
    <name type="scientific">Microbispora maris</name>
    <dbReference type="NCBI Taxonomy" id="3144104"/>
    <lineage>
        <taxon>Bacteria</taxon>
        <taxon>Bacillati</taxon>
        <taxon>Actinomycetota</taxon>
        <taxon>Actinomycetes</taxon>
        <taxon>Streptosporangiales</taxon>
        <taxon>Streptosporangiaceae</taxon>
        <taxon>Microbispora</taxon>
    </lineage>
</organism>
<feature type="domain" description="AB hydrolase-1" evidence="3">
    <location>
        <begin position="35"/>
        <end position="185"/>
    </location>
</feature>
<dbReference type="EMBL" id="JBDJAW010000021">
    <property type="protein sequence ID" value="MEN3538196.1"/>
    <property type="molecule type" value="Genomic_DNA"/>
</dbReference>
<evidence type="ECO:0000256" key="1">
    <source>
        <dbReference type="ARBA" id="ARBA00022801"/>
    </source>
</evidence>
<dbReference type="Gene3D" id="3.40.50.1820">
    <property type="entry name" value="alpha/beta hydrolase"/>
    <property type="match status" value="1"/>
</dbReference>
<evidence type="ECO:0000313" key="4">
    <source>
        <dbReference type="EMBL" id="MEN3538196.1"/>
    </source>
</evidence>
<proteinExistence type="inferred from homology"/>
<dbReference type="PANTHER" id="PTHR22946:SF9">
    <property type="entry name" value="POLYKETIDE TRANSFERASE AF380"/>
    <property type="match status" value="1"/>
</dbReference>